<protein>
    <recommendedName>
        <fullName evidence="4">Calponin-homology (CH) domain-containing protein</fullName>
    </recommendedName>
</protein>
<dbReference type="SUPFAM" id="SSF47576">
    <property type="entry name" value="Calponin-homology domain, CH-domain"/>
    <property type="match status" value="1"/>
</dbReference>
<dbReference type="InterPro" id="IPR001715">
    <property type="entry name" value="CH_dom"/>
</dbReference>
<dbReference type="EMBL" id="JACGCM010001508">
    <property type="protein sequence ID" value="KAF6154217.1"/>
    <property type="molecule type" value="Genomic_DNA"/>
</dbReference>
<dbReference type="GO" id="GO:0032432">
    <property type="term" value="C:actin filament bundle"/>
    <property type="evidence" value="ECO:0007669"/>
    <property type="project" value="TreeGrafter"/>
</dbReference>
<feature type="domain" description="Calponin-homology (CH)" evidence="4">
    <location>
        <begin position="104"/>
        <end position="221"/>
    </location>
</feature>
<keyword evidence="3" id="KW-0009">Actin-binding</keyword>
<proteinExistence type="predicted"/>
<reference evidence="5 6" key="1">
    <citation type="journal article" date="2020" name="IScience">
        <title>Genome Sequencing of the Endangered Kingdonia uniflora (Circaeasteraceae, Ranunculales) Reveals Potential Mechanisms of Evolutionary Specialization.</title>
        <authorList>
            <person name="Sun Y."/>
            <person name="Deng T."/>
            <person name="Zhang A."/>
            <person name="Moore M.J."/>
            <person name="Landis J.B."/>
            <person name="Lin N."/>
            <person name="Zhang H."/>
            <person name="Zhang X."/>
            <person name="Huang J."/>
            <person name="Zhang X."/>
            <person name="Sun H."/>
            <person name="Wang H."/>
        </authorList>
    </citation>
    <scope>NUCLEOTIDE SEQUENCE [LARGE SCALE GENOMIC DNA]</scope>
    <source>
        <strain evidence="5">TB1705</strain>
        <tissue evidence="5">Leaf</tissue>
    </source>
</reference>
<dbReference type="Pfam" id="PF00307">
    <property type="entry name" value="CH"/>
    <property type="match status" value="3"/>
</dbReference>
<comment type="caution">
    <text evidence="5">The sequence shown here is derived from an EMBL/GenBank/DDBJ whole genome shotgun (WGS) entry which is preliminary data.</text>
</comment>
<name>A0A7J7MH68_9MAGN</name>
<comment type="subunit">
    <text evidence="1">Interacts with F-actin.</text>
</comment>
<dbReference type="OrthoDB" id="431378at2759"/>
<dbReference type="GO" id="GO:0051015">
    <property type="term" value="F:actin filament binding"/>
    <property type="evidence" value="ECO:0007669"/>
    <property type="project" value="InterPro"/>
</dbReference>
<dbReference type="InterPro" id="IPR036872">
    <property type="entry name" value="CH_dom_sf"/>
</dbReference>
<gene>
    <name evidence="5" type="ORF">GIB67_001113</name>
</gene>
<evidence type="ECO:0000256" key="2">
    <source>
        <dbReference type="ARBA" id="ARBA00022737"/>
    </source>
</evidence>
<dbReference type="Pfam" id="PF03478">
    <property type="entry name" value="Beta-prop_KIB1-4"/>
    <property type="match status" value="1"/>
</dbReference>
<dbReference type="GO" id="GO:0005884">
    <property type="term" value="C:actin filament"/>
    <property type="evidence" value="ECO:0007669"/>
    <property type="project" value="TreeGrafter"/>
</dbReference>
<dbReference type="Proteomes" id="UP000541444">
    <property type="component" value="Unassembled WGS sequence"/>
</dbReference>
<evidence type="ECO:0000256" key="1">
    <source>
        <dbReference type="ARBA" id="ARBA00011385"/>
    </source>
</evidence>
<keyword evidence="2" id="KW-0677">Repeat</keyword>
<feature type="non-terminal residue" evidence="5">
    <location>
        <position position="1"/>
    </location>
</feature>
<evidence type="ECO:0000313" key="5">
    <source>
        <dbReference type="EMBL" id="KAF6154217.1"/>
    </source>
</evidence>
<sequence>VGHSSNQDGYDAFKLDASRSKWKWIEVKSLGDRSFFLSDSYSMSFSTGKFPECKADHVYVSEDGILLDLKAGYFKESGAAKLHKLDAGIWVTPYLYWEKSSITESEKVSYVEHINSYLREDPFLKKYLPLDPLGNDLFNVVKDGVLLCKLINVAMPGTIDERAINTQRVLNIWEKIENHTLCLNSAKAIGCTVVNSGIHDLVESRPQMVLGLISQIIKDGKAYAFLLNVLAPEHCIPSMLDTNDPTVRIKLVLEHAKKMNCRGCITLKDIVEGSPNLNLAFAAHIFHFRNGLSVDFKTISYAEGVQVFRYERFFRLWVNSLGIATYVNNVFEDVRNGWVLLEVLDILWPGSVNWKQASKPPINMTFREVANCDQVVQILKQLSFQYKVTGNDIVQGNKKCIAFSFGTLMISNMQRLLRKSSFHFRQEEMTCAGVLRWANTMFHDLDWCKCFLDKSLSDGIFFLELLSTVEPRVDWSGVKKGKNYEEKKLNATYIISIARKLGCSIFLCPEDIIEV</sequence>
<organism evidence="5 6">
    <name type="scientific">Kingdonia uniflora</name>
    <dbReference type="NCBI Taxonomy" id="39325"/>
    <lineage>
        <taxon>Eukaryota</taxon>
        <taxon>Viridiplantae</taxon>
        <taxon>Streptophyta</taxon>
        <taxon>Embryophyta</taxon>
        <taxon>Tracheophyta</taxon>
        <taxon>Spermatophyta</taxon>
        <taxon>Magnoliopsida</taxon>
        <taxon>Ranunculales</taxon>
        <taxon>Circaeasteraceae</taxon>
        <taxon>Kingdonia</taxon>
    </lineage>
</organism>
<feature type="domain" description="Calponin-homology (CH)" evidence="4">
    <location>
        <begin position="428"/>
        <end position="515"/>
    </location>
</feature>
<keyword evidence="6" id="KW-1185">Reference proteome</keyword>
<dbReference type="PANTHER" id="PTHR19961:SF18">
    <property type="entry name" value="FI19014P1"/>
    <property type="match status" value="1"/>
</dbReference>
<accession>A0A7J7MH68</accession>
<dbReference type="SMART" id="SM00033">
    <property type="entry name" value="CH"/>
    <property type="match status" value="3"/>
</dbReference>
<evidence type="ECO:0000313" key="6">
    <source>
        <dbReference type="Proteomes" id="UP000541444"/>
    </source>
</evidence>
<evidence type="ECO:0000256" key="3">
    <source>
        <dbReference type="ARBA" id="ARBA00023203"/>
    </source>
</evidence>
<dbReference type="InterPro" id="IPR005174">
    <property type="entry name" value="KIB1-4_b-propeller"/>
</dbReference>
<dbReference type="GO" id="GO:0051017">
    <property type="term" value="P:actin filament bundle assembly"/>
    <property type="evidence" value="ECO:0007669"/>
    <property type="project" value="InterPro"/>
</dbReference>
<dbReference type="GO" id="GO:0051639">
    <property type="term" value="P:actin filament network formation"/>
    <property type="evidence" value="ECO:0007669"/>
    <property type="project" value="TreeGrafter"/>
</dbReference>
<evidence type="ECO:0000259" key="4">
    <source>
        <dbReference type="PROSITE" id="PS50021"/>
    </source>
</evidence>
<dbReference type="GO" id="GO:0005737">
    <property type="term" value="C:cytoplasm"/>
    <property type="evidence" value="ECO:0007669"/>
    <property type="project" value="TreeGrafter"/>
</dbReference>
<dbReference type="InterPro" id="IPR039959">
    <property type="entry name" value="Fimbrin/Plastin"/>
</dbReference>
<feature type="domain" description="Calponin-homology (CH)" evidence="4">
    <location>
        <begin position="308"/>
        <end position="413"/>
    </location>
</feature>
<dbReference type="AlphaFoldDB" id="A0A7J7MH68"/>
<dbReference type="PANTHER" id="PTHR19961">
    <property type="entry name" value="FIMBRIN/PLASTIN"/>
    <property type="match status" value="1"/>
</dbReference>
<dbReference type="PROSITE" id="PS50021">
    <property type="entry name" value="CH"/>
    <property type="match status" value="3"/>
</dbReference>
<dbReference type="FunFam" id="1.10.418.10:FF:000031">
    <property type="entry name" value="Fimbrin-2 like"/>
    <property type="match status" value="1"/>
</dbReference>
<dbReference type="Gene3D" id="1.10.418.10">
    <property type="entry name" value="Calponin-like domain"/>
    <property type="match status" value="4"/>
</dbReference>